<feature type="region of interest" description="NMP" evidence="5">
    <location>
        <begin position="33"/>
        <end position="62"/>
    </location>
</feature>
<feature type="binding site" evidence="5">
    <location>
        <position position="140"/>
    </location>
    <ligand>
        <name>Zn(2+)</name>
        <dbReference type="ChEBI" id="CHEBI:29105"/>
        <note>structural</note>
    </ligand>
</feature>
<dbReference type="GO" id="GO:0005737">
    <property type="term" value="C:cytoplasm"/>
    <property type="evidence" value="ECO:0007669"/>
    <property type="project" value="UniProtKB-SubCell"/>
</dbReference>
<evidence type="ECO:0000313" key="9">
    <source>
        <dbReference type="Proteomes" id="UP000254834"/>
    </source>
</evidence>
<evidence type="ECO:0000256" key="6">
    <source>
        <dbReference type="RuleBase" id="RU003330"/>
    </source>
</evidence>
<evidence type="ECO:0000256" key="2">
    <source>
        <dbReference type="ARBA" id="ARBA00022727"/>
    </source>
</evidence>
<dbReference type="EC" id="2.7.4.3" evidence="5 7"/>
<proteinExistence type="inferred from homology"/>
<comment type="similarity">
    <text evidence="5 6">Belongs to the adenylate kinase family.</text>
</comment>
<dbReference type="Pfam" id="PF00406">
    <property type="entry name" value="ADK"/>
    <property type="match status" value="1"/>
</dbReference>
<keyword evidence="9" id="KW-1185">Reference proteome</keyword>
<dbReference type="InterPro" id="IPR027417">
    <property type="entry name" value="P-loop_NTPase"/>
</dbReference>
<keyword evidence="5 7" id="KW-0067">ATP-binding</keyword>
<dbReference type="GO" id="GO:0008270">
    <property type="term" value="F:zinc ion binding"/>
    <property type="evidence" value="ECO:0007669"/>
    <property type="project" value="UniProtKB-UniRule"/>
</dbReference>
<feature type="binding site" evidence="5">
    <location>
        <position position="181"/>
    </location>
    <ligand>
        <name>AMP</name>
        <dbReference type="ChEBI" id="CHEBI:456215"/>
    </ligand>
</feature>
<name>A0A345ZAY1_9BACT</name>
<keyword evidence="4 5" id="KW-0418">Kinase</keyword>
<dbReference type="InterPro" id="IPR000850">
    <property type="entry name" value="Adenylat/UMP-CMP_kin"/>
</dbReference>
<dbReference type="NCBIfam" id="TIGR01351">
    <property type="entry name" value="adk"/>
    <property type="match status" value="1"/>
</dbReference>
<dbReference type="EMBL" id="CP025544">
    <property type="protein sequence ID" value="AXK60448.1"/>
    <property type="molecule type" value="Genomic_DNA"/>
</dbReference>
<dbReference type="PANTHER" id="PTHR23359">
    <property type="entry name" value="NUCLEOTIDE KINASE"/>
    <property type="match status" value="1"/>
</dbReference>
<feature type="binding site" evidence="5">
    <location>
        <position position="39"/>
    </location>
    <ligand>
        <name>AMP</name>
        <dbReference type="ChEBI" id="CHEBI:456215"/>
    </ligand>
</feature>
<dbReference type="PRINTS" id="PR00094">
    <property type="entry name" value="ADENYLTKNASE"/>
</dbReference>
<dbReference type="GO" id="GO:0005524">
    <property type="term" value="F:ATP binding"/>
    <property type="evidence" value="ECO:0007669"/>
    <property type="project" value="UniProtKB-UniRule"/>
</dbReference>
<feature type="binding site" evidence="5">
    <location>
        <position position="96"/>
    </location>
    <ligand>
        <name>AMP</name>
        <dbReference type="ChEBI" id="CHEBI:456215"/>
    </ligand>
</feature>
<comment type="caution">
    <text evidence="5">Lacks conserved residue(s) required for the propagation of feature annotation.</text>
</comment>
<accession>A0A345ZAY1</accession>
<comment type="subcellular location">
    <subcellularLocation>
        <location evidence="5 7">Cytoplasm</location>
    </subcellularLocation>
</comment>
<evidence type="ECO:0000256" key="7">
    <source>
        <dbReference type="RuleBase" id="RU003331"/>
    </source>
</evidence>
<keyword evidence="2 5" id="KW-0545">Nucleotide biosynthesis</keyword>
<feature type="binding site" evidence="5">
    <location>
        <position position="132"/>
    </location>
    <ligand>
        <name>ATP</name>
        <dbReference type="ChEBI" id="CHEBI:30616"/>
    </ligand>
</feature>
<evidence type="ECO:0000256" key="5">
    <source>
        <dbReference type="HAMAP-Rule" id="MF_00235"/>
    </source>
</evidence>
<reference evidence="8 9" key="1">
    <citation type="submission" date="2017-12" db="EMBL/GenBank/DDBJ databases">
        <title>Chromulinavorax destructans is a abundant pathogen of dominant heterotrophic picoflagllates.</title>
        <authorList>
            <person name="Deeg C.M."/>
            <person name="Zimmer M."/>
            <person name="Suttle C.A."/>
        </authorList>
    </citation>
    <scope>NUCLEOTIDE SEQUENCE [LARGE SCALE GENOMIC DNA]</scope>
    <source>
        <strain evidence="8 9">SeV1</strain>
    </source>
</reference>
<feature type="binding site" evidence="5">
    <location>
        <begin position="13"/>
        <end position="18"/>
    </location>
    <ligand>
        <name>ATP</name>
        <dbReference type="ChEBI" id="CHEBI:30616"/>
    </ligand>
</feature>
<feature type="binding site" evidence="5">
    <location>
        <begin position="143"/>
        <end position="144"/>
    </location>
    <ligand>
        <name>ATP</name>
        <dbReference type="ChEBI" id="CHEBI:30616"/>
    </ligand>
</feature>
<dbReference type="AlphaFoldDB" id="A0A345ZAY1"/>
<gene>
    <name evidence="5" type="primary">adk</name>
    <name evidence="8" type="ORF">C0J27_01645</name>
</gene>
<dbReference type="KEGG" id="cdes:C0J27_01645"/>
<evidence type="ECO:0000256" key="3">
    <source>
        <dbReference type="ARBA" id="ARBA00022741"/>
    </source>
</evidence>
<dbReference type="HAMAP" id="MF_00235">
    <property type="entry name" value="Adenylate_kinase_Adk"/>
    <property type="match status" value="1"/>
</dbReference>
<dbReference type="GO" id="GO:0004017">
    <property type="term" value="F:AMP kinase activity"/>
    <property type="evidence" value="ECO:0007669"/>
    <property type="project" value="UniProtKB-UniRule"/>
</dbReference>
<dbReference type="Gene3D" id="3.40.50.300">
    <property type="entry name" value="P-loop containing nucleotide triphosphate hydrolases"/>
    <property type="match status" value="1"/>
</dbReference>
<protein>
    <recommendedName>
        <fullName evidence="5 7">Adenylate kinase</fullName>
        <shortName evidence="5">AK</shortName>
        <ecNumber evidence="5 7">2.7.4.3</ecNumber>
    </recommendedName>
    <alternativeName>
        <fullName evidence="5">ATP-AMP transphosphorylase</fullName>
    </alternativeName>
    <alternativeName>
        <fullName evidence="5">ATP:AMP phosphotransferase</fullName>
    </alternativeName>
    <alternativeName>
        <fullName evidence="5">Adenylate monophosphate kinase</fullName>
    </alternativeName>
</protein>
<dbReference type="RefSeq" id="WP_115585463.1">
    <property type="nucleotide sequence ID" value="NZ_CP025544.1"/>
</dbReference>
<dbReference type="Proteomes" id="UP000254834">
    <property type="component" value="Chromosome"/>
</dbReference>
<evidence type="ECO:0000313" key="8">
    <source>
        <dbReference type="EMBL" id="AXK60448.1"/>
    </source>
</evidence>
<dbReference type="OrthoDB" id="9805030at2"/>
<comment type="function">
    <text evidence="5">Catalyzes the reversible transfer of the terminal phosphate group between ATP and AMP. Plays an important role in cellular energy homeostasis and in adenine nucleotide metabolism.</text>
</comment>
<comment type="subunit">
    <text evidence="5 7">Monomer.</text>
</comment>
<feature type="binding site" evidence="5">
    <location>
        <position position="210"/>
    </location>
    <ligand>
        <name>ATP</name>
        <dbReference type="ChEBI" id="CHEBI:30616"/>
    </ligand>
</feature>
<keyword evidence="1 5" id="KW-0808">Transferase</keyword>
<keyword evidence="5" id="KW-0862">Zinc</keyword>
<dbReference type="InterPro" id="IPR006259">
    <property type="entry name" value="Adenyl_kin_sub"/>
</dbReference>
<feature type="binding site" evidence="5">
    <location>
        <position position="163"/>
    </location>
    <ligand>
        <name>Zn(2+)</name>
        <dbReference type="ChEBI" id="CHEBI:29105"/>
        <note>structural</note>
    </ligand>
</feature>
<comment type="pathway">
    <text evidence="5">Purine metabolism; AMP biosynthesis via salvage pathway; AMP from ADP: step 1/1.</text>
</comment>
<comment type="domain">
    <text evidence="5">Consists of three domains, a large central CORE domain and two small peripheral domains, NMPbind and LID, which undergo movements during catalysis. The LID domain closes over the site of phosphoryl transfer upon ATP binding. Assembling and dissambling the active center during each catalytic cycle provides an effective means to prevent ATP hydrolysis. Some bacteria have evolved a zinc-coordinating structure that stabilizes the LID domain.</text>
</comment>
<feature type="binding site" evidence="5">
    <location>
        <position position="34"/>
    </location>
    <ligand>
        <name>AMP</name>
        <dbReference type="ChEBI" id="CHEBI:456215"/>
    </ligand>
</feature>
<keyword evidence="5" id="KW-0479">Metal-binding</keyword>
<feature type="binding site" evidence="5">
    <location>
        <position position="135"/>
    </location>
    <ligand>
        <name>Zn(2+)</name>
        <dbReference type="ChEBI" id="CHEBI:29105"/>
        <note>structural</note>
    </ligand>
</feature>
<feature type="binding site" evidence="5">
    <location>
        <position position="160"/>
    </location>
    <ligand>
        <name>Zn(2+)</name>
        <dbReference type="ChEBI" id="CHEBI:29105"/>
        <note>structural</note>
    </ligand>
</feature>
<sequence>MRKKAVIFLGPPGAGKGTVSALCEKEFNWKHLSTGNVCREHIQNKTDLGQEIALLIQSGNLVPDQIIMQMIEMWIVTHQSNLNGIIFDGTPRTVEQSVFVDKMLQVQFHDFETFVINFQVNPDILMDRILSRIVCSNKSCQQVYSTDAKSGLQPKEVMKCDKCDSFLSHRTDDSRETLKNRLDVYYQHEKDMLQYYKNKGVQILVINAEESIDQVFNNISKLSNS</sequence>
<feature type="binding site" evidence="5">
    <location>
        <position position="170"/>
    </location>
    <ligand>
        <name>AMP</name>
        <dbReference type="ChEBI" id="CHEBI:456215"/>
    </ligand>
</feature>
<comment type="catalytic activity">
    <reaction evidence="5 7">
        <text>AMP + ATP = 2 ADP</text>
        <dbReference type="Rhea" id="RHEA:12973"/>
        <dbReference type="ChEBI" id="CHEBI:30616"/>
        <dbReference type="ChEBI" id="CHEBI:456215"/>
        <dbReference type="ChEBI" id="CHEBI:456216"/>
        <dbReference type="EC" id="2.7.4.3"/>
    </reaction>
</comment>
<evidence type="ECO:0000256" key="4">
    <source>
        <dbReference type="ARBA" id="ARBA00022777"/>
    </source>
</evidence>
<dbReference type="UniPathway" id="UPA00588">
    <property type="reaction ID" value="UER00649"/>
</dbReference>
<organism evidence="8 9">
    <name type="scientific">Candidatus Chromulinivorax destructor</name>
    <dbReference type="NCBI Taxonomy" id="2066483"/>
    <lineage>
        <taxon>Bacteria</taxon>
        <taxon>Candidatus Babelota</taxon>
        <taxon>Candidatus Babeliae</taxon>
        <taxon>Candidatus Babeliales</taxon>
        <taxon>Candidatus Chromulinivoraceae</taxon>
        <taxon>Candidatus Chromulinivorax</taxon>
    </lineage>
</organism>
<dbReference type="SUPFAM" id="SSF52540">
    <property type="entry name" value="P-loop containing nucleoside triphosphate hydrolases"/>
    <property type="match status" value="1"/>
</dbReference>
<keyword evidence="3 5" id="KW-0547">Nucleotide-binding</keyword>
<evidence type="ECO:0000256" key="1">
    <source>
        <dbReference type="ARBA" id="ARBA00022679"/>
    </source>
</evidence>
<feature type="binding site" evidence="5">
    <location>
        <begin position="60"/>
        <end position="62"/>
    </location>
    <ligand>
        <name>AMP</name>
        <dbReference type="ChEBI" id="CHEBI:456215"/>
    </ligand>
</feature>
<dbReference type="GO" id="GO:0044209">
    <property type="term" value="P:AMP salvage"/>
    <property type="evidence" value="ECO:0007669"/>
    <property type="project" value="UniProtKB-UniRule"/>
</dbReference>
<keyword evidence="5" id="KW-0963">Cytoplasm</keyword>
<dbReference type="CDD" id="cd01428">
    <property type="entry name" value="ADK"/>
    <property type="match status" value="1"/>
</dbReference>